<comment type="subcellular location">
    <subcellularLocation>
        <location evidence="1">Cytoplasm</location>
    </subcellularLocation>
</comment>
<dbReference type="Gene3D" id="1.20.120.520">
    <property type="entry name" value="nmb1532 protein domain like"/>
    <property type="match status" value="1"/>
</dbReference>
<dbReference type="Proteomes" id="UP000001822">
    <property type="component" value="Chromosome"/>
</dbReference>
<protein>
    <submittedName>
        <fullName evidence="2">Uncharacterized protein</fullName>
    </submittedName>
</protein>
<dbReference type="InterPro" id="IPR019903">
    <property type="entry name" value="RIC_family"/>
</dbReference>
<name>A0A6N4SNT7_CYTH3</name>
<dbReference type="PANTHER" id="PTHR36438">
    <property type="entry name" value="IRON-SULFUR CLUSTER REPAIR PROTEIN YTFE"/>
    <property type="match status" value="1"/>
</dbReference>
<accession>A0A6N4SNT7</accession>
<dbReference type="GO" id="GO:0005737">
    <property type="term" value="C:cytoplasm"/>
    <property type="evidence" value="ECO:0007669"/>
    <property type="project" value="UniProtKB-SubCell"/>
</dbReference>
<evidence type="ECO:0000313" key="3">
    <source>
        <dbReference type="Proteomes" id="UP000001822"/>
    </source>
</evidence>
<organism evidence="2 3">
    <name type="scientific">Cytophaga hutchinsonii (strain ATCC 33406 / DSM 1761 / CIP 103989 / NBRC 15051 / NCIMB 9469 / D465)</name>
    <dbReference type="NCBI Taxonomy" id="269798"/>
    <lineage>
        <taxon>Bacteria</taxon>
        <taxon>Pseudomonadati</taxon>
        <taxon>Bacteroidota</taxon>
        <taxon>Cytophagia</taxon>
        <taxon>Cytophagales</taxon>
        <taxon>Cytophagaceae</taxon>
        <taxon>Cytophaga</taxon>
    </lineage>
</organism>
<evidence type="ECO:0000313" key="2">
    <source>
        <dbReference type="EMBL" id="ABG57978.1"/>
    </source>
</evidence>
<proteinExistence type="predicted"/>
<dbReference type="EMBL" id="CP000383">
    <property type="protein sequence ID" value="ABG57978.1"/>
    <property type="molecule type" value="Genomic_DNA"/>
</dbReference>
<evidence type="ECO:0000256" key="1">
    <source>
        <dbReference type="ARBA" id="ARBA00004496"/>
    </source>
</evidence>
<keyword evidence="3" id="KW-1185">Reference proteome</keyword>
<dbReference type="PANTHER" id="PTHR36438:SF1">
    <property type="entry name" value="IRON-SULFUR CLUSTER REPAIR PROTEIN YTFE"/>
    <property type="match status" value="1"/>
</dbReference>
<sequence>MKTTPLHSSLQELIERDYTFARSLFYLGIPFEKRLGDALGEVLADYGISIEKFNRMVSESNAESFPGPAFFKRFKVDAIIEYLKHAHYLYIKEKIPFISKLIQELPDTDKRTHDLKLVFPYVIEDFIKHIYHEEDSLFYYVLKLHAASISPFNESVMLEVMNKYSIHRMFAHHQEDDDEMKGIRELTNNYATEDISDIHLKLIYKELQAFEKELFIHACIENEVLFPKALELEAKVAKYVAESLKEY</sequence>
<dbReference type="OrthoDB" id="977349at2"/>
<dbReference type="KEGG" id="chu:CHU_0691"/>
<dbReference type="AlphaFoldDB" id="A0A6N4SNT7"/>
<gene>
    <name evidence="2" type="ordered locus">CHU_0691</name>
</gene>
<dbReference type="RefSeq" id="WP_011584094.1">
    <property type="nucleotide sequence ID" value="NC_008255.1"/>
</dbReference>
<reference evidence="2 3" key="1">
    <citation type="journal article" date="2007" name="Appl. Environ. Microbiol.">
        <title>Genome sequence of the cellulolytic gliding bacterium Cytophaga hutchinsonii.</title>
        <authorList>
            <person name="Xie G."/>
            <person name="Bruce D.C."/>
            <person name="Challacombe J.F."/>
            <person name="Chertkov O."/>
            <person name="Detter J.C."/>
            <person name="Gilna P."/>
            <person name="Han C.S."/>
            <person name="Lucas S."/>
            <person name="Misra M."/>
            <person name="Myers G.L."/>
            <person name="Richardson P."/>
            <person name="Tapia R."/>
            <person name="Thayer N."/>
            <person name="Thompson L.S."/>
            <person name="Brettin T.S."/>
            <person name="Henrissat B."/>
            <person name="Wilson D.B."/>
            <person name="McBride M.J."/>
        </authorList>
    </citation>
    <scope>NUCLEOTIDE SEQUENCE [LARGE SCALE GENOMIC DNA]</scope>
    <source>
        <strain evidence="3">ATCC 33406 / DSM 1761 / CIP 103989 / NBRC 15051 / NCIMB 9469 / D465</strain>
    </source>
</reference>